<dbReference type="InterPro" id="IPR000014">
    <property type="entry name" value="PAS"/>
</dbReference>
<feature type="domain" description="Histidine kinase" evidence="7">
    <location>
        <begin position="686"/>
        <end position="908"/>
    </location>
</feature>
<evidence type="ECO:0000259" key="8">
    <source>
        <dbReference type="PROSITE" id="PS50110"/>
    </source>
</evidence>
<dbReference type="SUPFAM" id="SSF47384">
    <property type="entry name" value="Homodimeric domain of signal transducing histidine kinase"/>
    <property type="match status" value="1"/>
</dbReference>
<dbReference type="EC" id="2.7.13.3" evidence="2"/>
<feature type="domain" description="PAC" evidence="10">
    <location>
        <begin position="80"/>
        <end position="132"/>
    </location>
</feature>
<evidence type="ECO:0000256" key="1">
    <source>
        <dbReference type="ARBA" id="ARBA00000085"/>
    </source>
</evidence>
<dbReference type="Gene3D" id="3.30.450.20">
    <property type="entry name" value="PAS domain"/>
    <property type="match status" value="4"/>
</dbReference>
<protein>
    <recommendedName>
        <fullName evidence="2">histidine kinase</fullName>
        <ecNumber evidence="2">2.7.13.3</ecNumber>
    </recommendedName>
</protein>
<comment type="caution">
    <text evidence="11">The sequence shown here is derived from an EMBL/GenBank/DDBJ whole genome shotgun (WGS) entry which is preliminary data.</text>
</comment>
<dbReference type="CDD" id="cd17546">
    <property type="entry name" value="REC_hyHK_CKI1_RcsC-like"/>
    <property type="match status" value="1"/>
</dbReference>
<evidence type="ECO:0000259" key="7">
    <source>
        <dbReference type="PROSITE" id="PS50109"/>
    </source>
</evidence>
<dbReference type="PROSITE" id="PS50109">
    <property type="entry name" value="HIS_KIN"/>
    <property type="match status" value="1"/>
</dbReference>
<organism evidence="11 12">
    <name type="scientific">Paralabilibaculum antarcticum</name>
    <dbReference type="NCBI Taxonomy" id="2912572"/>
    <lineage>
        <taxon>Bacteria</taxon>
        <taxon>Pseudomonadati</taxon>
        <taxon>Bacteroidota</taxon>
        <taxon>Bacteroidia</taxon>
        <taxon>Marinilabiliales</taxon>
        <taxon>Marinifilaceae</taxon>
        <taxon>Paralabilibaculum</taxon>
    </lineage>
</organism>
<dbReference type="InterPro" id="IPR003018">
    <property type="entry name" value="GAF"/>
</dbReference>
<dbReference type="InterPro" id="IPR001789">
    <property type="entry name" value="Sig_transdc_resp-reg_receiver"/>
</dbReference>
<dbReference type="InterPro" id="IPR035965">
    <property type="entry name" value="PAS-like_dom_sf"/>
</dbReference>
<feature type="domain" description="Response regulatory" evidence="8">
    <location>
        <begin position="930"/>
        <end position="1045"/>
    </location>
</feature>
<dbReference type="SMART" id="SM00387">
    <property type="entry name" value="HATPase_c"/>
    <property type="match status" value="1"/>
</dbReference>
<comment type="catalytic activity">
    <reaction evidence="1">
        <text>ATP + protein L-histidine = ADP + protein N-phospho-L-histidine.</text>
        <dbReference type="EC" id="2.7.13.3"/>
    </reaction>
</comment>
<gene>
    <name evidence="11" type="ORF">L3049_19740</name>
</gene>
<dbReference type="SMART" id="SM00091">
    <property type="entry name" value="PAS"/>
    <property type="match status" value="4"/>
</dbReference>
<evidence type="ECO:0000313" key="11">
    <source>
        <dbReference type="EMBL" id="MDE5420230.1"/>
    </source>
</evidence>
<name>A0ABT5VXU4_9BACT</name>
<dbReference type="SMART" id="SM00065">
    <property type="entry name" value="GAF"/>
    <property type="match status" value="1"/>
</dbReference>
<dbReference type="EMBL" id="JAKJSC010000009">
    <property type="protein sequence ID" value="MDE5420230.1"/>
    <property type="molecule type" value="Genomic_DNA"/>
</dbReference>
<keyword evidence="4" id="KW-0808">Transferase</keyword>
<evidence type="ECO:0000313" key="12">
    <source>
        <dbReference type="Proteomes" id="UP001528920"/>
    </source>
</evidence>
<evidence type="ECO:0000256" key="5">
    <source>
        <dbReference type="ARBA" id="ARBA00022777"/>
    </source>
</evidence>
<sequence length="1046" mass="119481">MPTNSNDKLYKNIIDFAPIGFYQTNRDGKFTMVNNEMLSLLGFAEEEELLSKNIADFYFDTQEREKLIAKYDVSPKPQVKNVEIKFKRKDGSPIWVLMTARAIRNKENKTESYDGFIIDITNKKEAQERLKESENQLTSFVNSSSNMIYIKDGNEKYLNVNKSLCEFINKSEEEIKFKRDEEIPNNPFQLASNPTYENALSNNEINRKTVQIKDRIFELSNFPVKVDGKIRFGGIYRDITERTKQENIQHFLYEISELSFTENSLSNYLEKIHQEIKKLISADNFYIAIYHSESQEYSFPYSVDAYATYPENYTSKLKGSLTDLVRRNRIGKIIVGKEQEQVYADSNAQVIEEPSAAWMGAPIINKLTNQSIGTIAVQDYNNQDAYSENDLKILEIIAHNIGAFIKRVKYIELLKNAKEQAEESQLVYEALFNENASAMILVDAKNSKIEDANQSACNFYGYTKQELLTLFIQDLSTDSSSFITSEINKTTKCENYNAEYKHKLANNEIRDVEVFSGKMILRGKSYIYSIINDISIRKKNELEIQRLYTAIDQSLSPIALTDLNGIITYANPGYSYTSGYSNKELIGQSTSIHKSDETPKEVYEDLWHTITKGEIWKGEITNKKKNGERYVEQVIISPVFDKNHKLLQFIKASRDITKELKIKEELIRAKENAEESDRLKSAFLANMSHEIRTPMNGILGFTNLLQDSDLTGEEKEEFINIIKQSGDRLLNTVNDLIDISIIEAGQIKISKTELNITKQIESLHSFFKLEAEQKGIQLEFLTKSENKDLVMETDKAKFASILTNLIKNAIKFSKEGTIQIECECLAGKNKGLVKFSVKDQGIGISHDKLDRIFNRFEQEDNTNSKGYDGSGIGLSIAKAYVEALGGQIWVESEKSEGSNFQFTLPLNSQTQSTLHTEEQDDKQPAKNGVKILIAEDEVEISKYLSIILKDISSEIILAKNGAEALEIFITQSDIDLILMDINMPVMDGYEATRRIREMDNNIPIIAQTAYALSNDKEKMLSSGFNEYIAKPINRNRLIEMIKILTR</sequence>
<dbReference type="InterPro" id="IPR036097">
    <property type="entry name" value="HisK_dim/P_sf"/>
</dbReference>
<dbReference type="PANTHER" id="PTHR43047">
    <property type="entry name" value="TWO-COMPONENT HISTIDINE PROTEIN KINASE"/>
    <property type="match status" value="1"/>
</dbReference>
<dbReference type="InterPro" id="IPR005467">
    <property type="entry name" value="His_kinase_dom"/>
</dbReference>
<dbReference type="Pfam" id="PF00512">
    <property type="entry name" value="HisKA"/>
    <property type="match status" value="1"/>
</dbReference>
<dbReference type="Proteomes" id="UP001528920">
    <property type="component" value="Unassembled WGS sequence"/>
</dbReference>
<dbReference type="PRINTS" id="PR00344">
    <property type="entry name" value="BCTRLSENSOR"/>
</dbReference>
<dbReference type="CDD" id="cd16922">
    <property type="entry name" value="HATPase_EvgS-ArcB-TorS-like"/>
    <property type="match status" value="1"/>
</dbReference>
<dbReference type="RefSeq" id="WP_275111562.1">
    <property type="nucleotide sequence ID" value="NZ_JAKJSC010000009.1"/>
</dbReference>
<feature type="domain" description="PAS" evidence="9">
    <location>
        <begin position="6"/>
        <end position="47"/>
    </location>
</feature>
<keyword evidence="12" id="KW-1185">Reference proteome</keyword>
<reference evidence="11 12" key="1">
    <citation type="submission" date="2022-01" db="EMBL/GenBank/DDBJ databases">
        <title>Labilibaculum sp. nov, a marine bacterium isolated from Antarctica.</title>
        <authorList>
            <person name="Dai W."/>
        </authorList>
    </citation>
    <scope>NUCLEOTIDE SEQUENCE [LARGE SCALE GENOMIC DNA]</scope>
    <source>
        <strain evidence="11 12">DW002</strain>
    </source>
</reference>
<dbReference type="Pfam" id="PF13426">
    <property type="entry name" value="PAS_9"/>
    <property type="match status" value="4"/>
</dbReference>
<dbReference type="Pfam" id="PF01590">
    <property type="entry name" value="GAF"/>
    <property type="match status" value="1"/>
</dbReference>
<dbReference type="PROSITE" id="PS50110">
    <property type="entry name" value="RESPONSE_REGULATORY"/>
    <property type="match status" value="1"/>
</dbReference>
<dbReference type="SUPFAM" id="SSF55785">
    <property type="entry name" value="PYP-like sensor domain (PAS domain)"/>
    <property type="match status" value="4"/>
</dbReference>
<feature type="domain" description="PAC" evidence="10">
    <location>
        <begin position="616"/>
        <end position="668"/>
    </location>
</feature>
<keyword evidence="5" id="KW-0418">Kinase</keyword>
<dbReference type="InterPro" id="IPR036890">
    <property type="entry name" value="HATPase_C_sf"/>
</dbReference>
<evidence type="ECO:0000256" key="2">
    <source>
        <dbReference type="ARBA" id="ARBA00012438"/>
    </source>
</evidence>
<feature type="modified residue" description="4-aspartylphosphate" evidence="6">
    <location>
        <position position="980"/>
    </location>
</feature>
<evidence type="ECO:0000259" key="10">
    <source>
        <dbReference type="PROSITE" id="PS50113"/>
    </source>
</evidence>
<dbReference type="SUPFAM" id="SSF52172">
    <property type="entry name" value="CheY-like"/>
    <property type="match status" value="1"/>
</dbReference>
<evidence type="ECO:0000256" key="4">
    <source>
        <dbReference type="ARBA" id="ARBA00022679"/>
    </source>
</evidence>
<dbReference type="SMART" id="SM00086">
    <property type="entry name" value="PAC"/>
    <property type="match status" value="2"/>
</dbReference>
<dbReference type="InterPro" id="IPR011006">
    <property type="entry name" value="CheY-like_superfamily"/>
</dbReference>
<dbReference type="Gene3D" id="3.40.50.2300">
    <property type="match status" value="1"/>
</dbReference>
<dbReference type="InterPro" id="IPR003594">
    <property type="entry name" value="HATPase_dom"/>
</dbReference>
<dbReference type="Gene3D" id="3.30.565.10">
    <property type="entry name" value="Histidine kinase-like ATPase, C-terminal domain"/>
    <property type="match status" value="1"/>
</dbReference>
<dbReference type="InterPro" id="IPR003661">
    <property type="entry name" value="HisK_dim/P_dom"/>
</dbReference>
<evidence type="ECO:0000256" key="6">
    <source>
        <dbReference type="PROSITE-ProRule" id="PRU00169"/>
    </source>
</evidence>
<dbReference type="Pfam" id="PF00072">
    <property type="entry name" value="Response_reg"/>
    <property type="match status" value="1"/>
</dbReference>
<dbReference type="InterPro" id="IPR029016">
    <property type="entry name" value="GAF-like_dom_sf"/>
</dbReference>
<keyword evidence="3 6" id="KW-0597">Phosphoprotein</keyword>
<feature type="domain" description="PAS" evidence="9">
    <location>
        <begin position="543"/>
        <end position="589"/>
    </location>
</feature>
<dbReference type="Gene3D" id="1.10.287.130">
    <property type="match status" value="1"/>
</dbReference>
<dbReference type="SUPFAM" id="SSF55781">
    <property type="entry name" value="GAF domain-like"/>
    <property type="match status" value="1"/>
</dbReference>
<dbReference type="SMART" id="SM00388">
    <property type="entry name" value="HisKA"/>
    <property type="match status" value="1"/>
</dbReference>
<dbReference type="SUPFAM" id="SSF55874">
    <property type="entry name" value="ATPase domain of HSP90 chaperone/DNA topoisomerase II/histidine kinase"/>
    <property type="match status" value="1"/>
</dbReference>
<dbReference type="PANTHER" id="PTHR43047:SF72">
    <property type="entry name" value="OSMOSENSING HISTIDINE PROTEIN KINASE SLN1"/>
    <property type="match status" value="1"/>
</dbReference>
<dbReference type="PROSITE" id="PS50113">
    <property type="entry name" value="PAC"/>
    <property type="match status" value="2"/>
</dbReference>
<feature type="domain" description="PAS" evidence="9">
    <location>
        <begin position="424"/>
        <end position="468"/>
    </location>
</feature>
<dbReference type="Pfam" id="PF02518">
    <property type="entry name" value="HATPase_c"/>
    <property type="match status" value="1"/>
</dbReference>
<dbReference type="CDD" id="cd00130">
    <property type="entry name" value="PAS"/>
    <property type="match status" value="3"/>
</dbReference>
<evidence type="ECO:0000259" key="9">
    <source>
        <dbReference type="PROSITE" id="PS50112"/>
    </source>
</evidence>
<dbReference type="NCBIfam" id="TIGR00229">
    <property type="entry name" value="sensory_box"/>
    <property type="match status" value="4"/>
</dbReference>
<dbReference type="Gene3D" id="3.30.450.40">
    <property type="match status" value="1"/>
</dbReference>
<dbReference type="InterPro" id="IPR004358">
    <property type="entry name" value="Sig_transdc_His_kin-like_C"/>
</dbReference>
<dbReference type="SMART" id="SM00448">
    <property type="entry name" value="REC"/>
    <property type="match status" value="1"/>
</dbReference>
<dbReference type="InterPro" id="IPR001610">
    <property type="entry name" value="PAC"/>
</dbReference>
<proteinExistence type="predicted"/>
<dbReference type="PROSITE" id="PS50112">
    <property type="entry name" value="PAS"/>
    <property type="match status" value="3"/>
</dbReference>
<dbReference type="CDD" id="cd00082">
    <property type="entry name" value="HisKA"/>
    <property type="match status" value="1"/>
</dbReference>
<evidence type="ECO:0000256" key="3">
    <source>
        <dbReference type="ARBA" id="ARBA00022553"/>
    </source>
</evidence>
<accession>A0ABT5VXU4</accession>
<dbReference type="InterPro" id="IPR000700">
    <property type="entry name" value="PAS-assoc_C"/>
</dbReference>